<reference evidence="1 2" key="1">
    <citation type="submission" date="2013-02" db="EMBL/GenBank/DDBJ databases">
        <authorList>
            <person name="Genoscope - CEA"/>
        </authorList>
    </citation>
    <scope>NUCLEOTIDE SEQUENCE [LARGE SCALE GENOMIC DNA]</scope>
    <source>
        <strain evidence="1 2">STM 2683</strain>
    </source>
</reference>
<dbReference type="Proteomes" id="UP000012062">
    <property type="component" value="Unassembled WGS sequence"/>
</dbReference>
<accession>M5EMS0</accession>
<protein>
    <submittedName>
        <fullName evidence="1">Uncharacterized protein</fullName>
    </submittedName>
</protein>
<gene>
    <name evidence="1" type="ORF">MESS2_1620012</name>
</gene>
<proteinExistence type="predicted"/>
<dbReference type="EMBL" id="CAUM01000071">
    <property type="protein sequence ID" value="CCV05637.1"/>
    <property type="molecule type" value="Genomic_DNA"/>
</dbReference>
<comment type="caution">
    <text evidence="1">The sequence shown here is derived from an EMBL/GenBank/DDBJ whole genome shotgun (WGS) entry which is preliminary data.</text>
</comment>
<name>M5EMS0_9HYPH</name>
<organism evidence="1 2">
    <name type="scientific">Mesorhizobium metallidurans STM 2683</name>
    <dbReference type="NCBI Taxonomy" id="1297569"/>
    <lineage>
        <taxon>Bacteria</taxon>
        <taxon>Pseudomonadati</taxon>
        <taxon>Pseudomonadota</taxon>
        <taxon>Alphaproteobacteria</taxon>
        <taxon>Hyphomicrobiales</taxon>
        <taxon>Phyllobacteriaceae</taxon>
        <taxon>Mesorhizobium</taxon>
    </lineage>
</organism>
<evidence type="ECO:0000313" key="2">
    <source>
        <dbReference type="Proteomes" id="UP000012062"/>
    </source>
</evidence>
<keyword evidence="2" id="KW-1185">Reference proteome</keyword>
<dbReference type="AlphaFoldDB" id="M5EMS0"/>
<evidence type="ECO:0000313" key="1">
    <source>
        <dbReference type="EMBL" id="CCV05637.1"/>
    </source>
</evidence>
<sequence>MVCKSRPNPEEIESAPTSASTIMTVTDPNVQWSAADREANCTTKAATVANVIFAHMIAFIGGSREGHASRQDWGREAHLAEGRDLAHARLASR</sequence>